<evidence type="ECO:0000313" key="1">
    <source>
        <dbReference type="EMBL" id="GAI49790.1"/>
    </source>
</evidence>
<dbReference type="EMBL" id="BARV01039995">
    <property type="protein sequence ID" value="GAI49790.1"/>
    <property type="molecule type" value="Genomic_DNA"/>
</dbReference>
<accession>X1QFH4</accession>
<name>X1QFH4_9ZZZZ</name>
<proteinExistence type="predicted"/>
<feature type="non-terminal residue" evidence="1">
    <location>
        <position position="175"/>
    </location>
</feature>
<protein>
    <submittedName>
        <fullName evidence="1">Uncharacterized protein</fullName>
    </submittedName>
</protein>
<feature type="non-terminal residue" evidence="1">
    <location>
        <position position="1"/>
    </location>
</feature>
<reference evidence="1" key="1">
    <citation type="journal article" date="2014" name="Front. Microbiol.">
        <title>High frequency of phylogenetically diverse reductive dehalogenase-homologous genes in deep subseafloor sedimentary metagenomes.</title>
        <authorList>
            <person name="Kawai M."/>
            <person name="Futagami T."/>
            <person name="Toyoda A."/>
            <person name="Takaki Y."/>
            <person name="Nishi S."/>
            <person name="Hori S."/>
            <person name="Arai W."/>
            <person name="Tsubouchi T."/>
            <person name="Morono Y."/>
            <person name="Uchiyama I."/>
            <person name="Ito T."/>
            <person name="Fujiyama A."/>
            <person name="Inagaki F."/>
            <person name="Takami H."/>
        </authorList>
    </citation>
    <scope>NUCLEOTIDE SEQUENCE</scope>
    <source>
        <strain evidence="1">Expedition CK06-06</strain>
    </source>
</reference>
<gene>
    <name evidence="1" type="ORF">S06H3_61106</name>
</gene>
<sequence>PWAIAAGTAAAIALGTGASLNKALAGDMPDRHQLSVSQDADADLLADKEEIAIGYRVFKADQNRNQISDGVELANRCGVVIEQLPWEDEVTDPNQTYKWCMLQHGLETCDVCGATVNMGPAGIVNPRLGLRVNCPLIAIHYMEHGSFGYEGDVHEERLDVAALSRALEIRFPYDP</sequence>
<dbReference type="AlphaFoldDB" id="X1QFH4"/>
<comment type="caution">
    <text evidence="1">The sequence shown here is derived from an EMBL/GenBank/DDBJ whole genome shotgun (WGS) entry which is preliminary data.</text>
</comment>
<organism evidence="1">
    <name type="scientific">marine sediment metagenome</name>
    <dbReference type="NCBI Taxonomy" id="412755"/>
    <lineage>
        <taxon>unclassified sequences</taxon>
        <taxon>metagenomes</taxon>
        <taxon>ecological metagenomes</taxon>
    </lineage>
</organism>